<dbReference type="AlphaFoldDB" id="A0A0A9BM78"/>
<sequence>MCIMYRSGLLHCFLCILVIIYCSKCGSLHW</sequence>
<name>A0A0A9BM78_ARUDO</name>
<accession>A0A0A9BM78</accession>
<reference evidence="1" key="1">
    <citation type="submission" date="2014-09" db="EMBL/GenBank/DDBJ databases">
        <authorList>
            <person name="Magalhaes I.L.F."/>
            <person name="Oliveira U."/>
            <person name="Santos F.R."/>
            <person name="Vidigal T.H.D.A."/>
            <person name="Brescovit A.D."/>
            <person name="Santos A.J."/>
        </authorList>
    </citation>
    <scope>NUCLEOTIDE SEQUENCE</scope>
    <source>
        <tissue evidence="1">Shoot tissue taken approximately 20 cm above the soil surface</tissue>
    </source>
</reference>
<reference evidence="1" key="2">
    <citation type="journal article" date="2015" name="Data Brief">
        <title>Shoot transcriptome of the giant reed, Arundo donax.</title>
        <authorList>
            <person name="Barrero R.A."/>
            <person name="Guerrero F.D."/>
            <person name="Moolhuijzen P."/>
            <person name="Goolsby J.A."/>
            <person name="Tidwell J."/>
            <person name="Bellgard S.E."/>
            <person name="Bellgard M.I."/>
        </authorList>
    </citation>
    <scope>NUCLEOTIDE SEQUENCE</scope>
    <source>
        <tissue evidence="1">Shoot tissue taken approximately 20 cm above the soil surface</tissue>
    </source>
</reference>
<evidence type="ECO:0000313" key="1">
    <source>
        <dbReference type="EMBL" id="JAD64476.1"/>
    </source>
</evidence>
<dbReference type="EMBL" id="GBRH01233419">
    <property type="protein sequence ID" value="JAD64476.1"/>
    <property type="molecule type" value="Transcribed_RNA"/>
</dbReference>
<protein>
    <submittedName>
        <fullName evidence="1">Uncharacterized protein</fullName>
    </submittedName>
</protein>
<proteinExistence type="predicted"/>
<organism evidence="1">
    <name type="scientific">Arundo donax</name>
    <name type="common">Giant reed</name>
    <name type="synonym">Donax arundinaceus</name>
    <dbReference type="NCBI Taxonomy" id="35708"/>
    <lineage>
        <taxon>Eukaryota</taxon>
        <taxon>Viridiplantae</taxon>
        <taxon>Streptophyta</taxon>
        <taxon>Embryophyta</taxon>
        <taxon>Tracheophyta</taxon>
        <taxon>Spermatophyta</taxon>
        <taxon>Magnoliopsida</taxon>
        <taxon>Liliopsida</taxon>
        <taxon>Poales</taxon>
        <taxon>Poaceae</taxon>
        <taxon>PACMAD clade</taxon>
        <taxon>Arundinoideae</taxon>
        <taxon>Arundineae</taxon>
        <taxon>Arundo</taxon>
    </lineage>
</organism>